<comment type="similarity">
    <text evidence="1">Belongs to the peptidase A1 family.</text>
</comment>
<reference evidence="6" key="1">
    <citation type="submission" date="2020-01" db="EMBL/GenBank/DDBJ databases">
        <title>Genome sequence of Kobresia littledalei, the first chromosome-level genome in the family Cyperaceae.</title>
        <authorList>
            <person name="Qu G."/>
        </authorList>
    </citation>
    <scope>NUCLEOTIDE SEQUENCE</scope>
    <source>
        <strain evidence="6">C.B.Clarke</strain>
        <tissue evidence="6">Leaf</tissue>
    </source>
</reference>
<dbReference type="GO" id="GO:0004190">
    <property type="term" value="F:aspartic-type endopeptidase activity"/>
    <property type="evidence" value="ECO:0007669"/>
    <property type="project" value="InterPro"/>
</dbReference>
<accession>A0A833RCN4</accession>
<sequence length="434" mass="47757">MAYSSVCLLLFLTTALTSCYGNNLGLDFHHRFSDKVREWTESRGFPPTWNPEEVPRGSVEYYQRLLKNDLHRHRDRSLAEGDLYAFAKFGNETFGYIGNLQYAFVDLGTPNQTFLVALDTGTNLFWVPCNCKQCAPNSDPSYGDVVFRNYEPSKSTTSKKISCSSNQCFTTSVSQCTNQSADCTYTMKYGAANTSSSGTLIQDDLYLIKEDKTSKLVKLSIVFGCGMVQTGNFLNGGPPNGQMGLGLSNISVPSMIANSGLISDSFSMCFGVDGDGRLNFGDKGSADQFETELNIDDNENQTGVLVPSVNFMTKGGSKFRALRPVVLLFEKLSSYIYLLYFNAENFLIGQRIVFDRERGVLGWKPYNCSDSENNNKPAPPAPSTPVSPPIPITPAPSPAISVPSRSWAHPVGPSTVISVITSLLSITLMWFLFY</sequence>
<dbReference type="PROSITE" id="PS51767">
    <property type="entry name" value="PEPTIDASE_A1"/>
    <property type="match status" value="1"/>
</dbReference>
<gene>
    <name evidence="6" type="ORF">FCM35_KLT16405</name>
</gene>
<dbReference type="PANTHER" id="PTHR13683">
    <property type="entry name" value="ASPARTYL PROTEASES"/>
    <property type="match status" value="1"/>
</dbReference>
<organism evidence="6 7">
    <name type="scientific">Carex littledalei</name>
    <dbReference type="NCBI Taxonomy" id="544730"/>
    <lineage>
        <taxon>Eukaryota</taxon>
        <taxon>Viridiplantae</taxon>
        <taxon>Streptophyta</taxon>
        <taxon>Embryophyta</taxon>
        <taxon>Tracheophyta</taxon>
        <taxon>Spermatophyta</taxon>
        <taxon>Magnoliopsida</taxon>
        <taxon>Liliopsida</taxon>
        <taxon>Poales</taxon>
        <taxon>Cyperaceae</taxon>
        <taxon>Cyperoideae</taxon>
        <taxon>Cariceae</taxon>
        <taxon>Carex</taxon>
        <taxon>Carex subgen. Euthyceras</taxon>
    </lineage>
</organism>
<feature type="transmembrane region" description="Helical" evidence="3">
    <location>
        <begin position="411"/>
        <end position="433"/>
    </location>
</feature>
<feature type="chain" id="PRO_5033045375" evidence="4">
    <location>
        <begin position="22"/>
        <end position="434"/>
    </location>
</feature>
<name>A0A833RCN4_9POAL</name>
<feature type="compositionally biased region" description="Pro residues" evidence="2">
    <location>
        <begin position="377"/>
        <end position="390"/>
    </location>
</feature>
<dbReference type="InterPro" id="IPR001969">
    <property type="entry name" value="Aspartic_peptidase_AS"/>
</dbReference>
<dbReference type="PROSITE" id="PS00141">
    <property type="entry name" value="ASP_PROTEASE"/>
    <property type="match status" value="1"/>
</dbReference>
<feature type="domain" description="Peptidase A1" evidence="5">
    <location>
        <begin position="101"/>
        <end position="434"/>
    </location>
</feature>
<keyword evidence="4" id="KW-0732">Signal</keyword>
<evidence type="ECO:0000313" key="7">
    <source>
        <dbReference type="Proteomes" id="UP000623129"/>
    </source>
</evidence>
<dbReference type="Proteomes" id="UP000623129">
    <property type="component" value="Unassembled WGS sequence"/>
</dbReference>
<dbReference type="InterPro" id="IPR021109">
    <property type="entry name" value="Peptidase_aspartic_dom_sf"/>
</dbReference>
<dbReference type="CDD" id="cd05471">
    <property type="entry name" value="pepsin_like"/>
    <property type="match status" value="1"/>
</dbReference>
<evidence type="ECO:0000256" key="2">
    <source>
        <dbReference type="SAM" id="MobiDB-lite"/>
    </source>
</evidence>
<keyword evidence="7" id="KW-1185">Reference proteome</keyword>
<protein>
    <submittedName>
        <fullName evidence="6">Aspartic proteinase-like protein 1</fullName>
    </submittedName>
</protein>
<dbReference type="InterPro" id="IPR034164">
    <property type="entry name" value="Pepsin-like_dom"/>
</dbReference>
<keyword evidence="3" id="KW-0472">Membrane</keyword>
<dbReference type="GO" id="GO:0006508">
    <property type="term" value="P:proteolysis"/>
    <property type="evidence" value="ECO:0007669"/>
    <property type="project" value="InterPro"/>
</dbReference>
<keyword evidence="3" id="KW-1133">Transmembrane helix</keyword>
<comment type="caution">
    <text evidence="6">The sequence shown here is derived from an EMBL/GenBank/DDBJ whole genome shotgun (WGS) entry which is preliminary data.</text>
</comment>
<evidence type="ECO:0000256" key="4">
    <source>
        <dbReference type="SAM" id="SignalP"/>
    </source>
</evidence>
<evidence type="ECO:0000256" key="3">
    <source>
        <dbReference type="SAM" id="Phobius"/>
    </source>
</evidence>
<feature type="region of interest" description="Disordered" evidence="2">
    <location>
        <begin position="371"/>
        <end position="390"/>
    </location>
</feature>
<dbReference type="SUPFAM" id="SSF50630">
    <property type="entry name" value="Acid proteases"/>
    <property type="match status" value="1"/>
</dbReference>
<proteinExistence type="inferred from homology"/>
<dbReference type="InterPro" id="IPR001461">
    <property type="entry name" value="Aspartic_peptidase_A1"/>
</dbReference>
<dbReference type="Gene3D" id="2.40.70.10">
    <property type="entry name" value="Acid Proteases"/>
    <property type="match status" value="1"/>
</dbReference>
<evidence type="ECO:0000256" key="1">
    <source>
        <dbReference type="ARBA" id="ARBA00007447"/>
    </source>
</evidence>
<dbReference type="InterPro" id="IPR032861">
    <property type="entry name" value="TAXi_N"/>
</dbReference>
<dbReference type="InterPro" id="IPR033121">
    <property type="entry name" value="PEPTIDASE_A1"/>
</dbReference>
<keyword evidence="3" id="KW-0812">Transmembrane</keyword>
<evidence type="ECO:0000313" key="6">
    <source>
        <dbReference type="EMBL" id="KAF3338934.1"/>
    </source>
</evidence>
<dbReference type="OrthoDB" id="2747330at2759"/>
<dbReference type="Pfam" id="PF14543">
    <property type="entry name" value="TAXi_N"/>
    <property type="match status" value="1"/>
</dbReference>
<feature type="signal peptide" evidence="4">
    <location>
        <begin position="1"/>
        <end position="21"/>
    </location>
</feature>
<evidence type="ECO:0000259" key="5">
    <source>
        <dbReference type="PROSITE" id="PS51767"/>
    </source>
</evidence>
<dbReference type="PANTHER" id="PTHR13683:SF232">
    <property type="entry name" value="OS09G0542100 PROTEIN"/>
    <property type="match status" value="1"/>
</dbReference>
<dbReference type="AlphaFoldDB" id="A0A833RCN4"/>
<dbReference type="EMBL" id="SWLB01000004">
    <property type="protein sequence ID" value="KAF3338934.1"/>
    <property type="molecule type" value="Genomic_DNA"/>
</dbReference>